<gene>
    <name evidence="3" type="ORF">PCAR9_B0376</name>
    <name evidence="2" type="ORF">PCARR_b0444</name>
</gene>
<feature type="signal peptide" evidence="1">
    <location>
        <begin position="1"/>
        <end position="22"/>
    </location>
</feature>
<accession>A0A2K4XEU8</accession>
<reference evidence="3 4" key="2">
    <citation type="submission" date="2017-11" db="EMBL/GenBank/DDBJ databases">
        <authorList>
            <person name="Han C.G."/>
        </authorList>
    </citation>
    <scope>NUCLEOTIDE SEQUENCE [LARGE SCALE GENOMIC DNA]</scope>
    <source>
        <strain evidence="4">ATCC 43555</strain>
        <strain evidence="3">ATCC43555</strain>
    </source>
</reference>
<dbReference type="OrthoDB" id="6315879at2"/>
<dbReference type="AlphaFoldDB" id="A0A2K4XEU8"/>
<evidence type="ECO:0008006" key="6">
    <source>
        <dbReference type="Google" id="ProtNLM"/>
    </source>
</evidence>
<dbReference type="EMBL" id="AQGW01000025">
    <property type="protein sequence ID" value="MBE0384466.1"/>
    <property type="molecule type" value="Genomic_DNA"/>
</dbReference>
<dbReference type="Proteomes" id="UP000615003">
    <property type="component" value="Unassembled WGS sequence"/>
</dbReference>
<evidence type="ECO:0000313" key="4">
    <source>
        <dbReference type="Proteomes" id="UP000238288"/>
    </source>
</evidence>
<proteinExistence type="predicted"/>
<dbReference type="RefSeq" id="WP_104643952.1">
    <property type="nucleotide sequence ID" value="NZ_AQGW01000025.1"/>
</dbReference>
<reference evidence="2 5" key="1">
    <citation type="submission" date="2015-06" db="EMBL/GenBank/DDBJ databases">
        <title>Genome sequence of Pseudoalteromonas carrageenovora.</title>
        <authorList>
            <person name="Xie B.-B."/>
            <person name="Rong J.-C."/>
            <person name="Qin Q.-L."/>
            <person name="Zhang Y.-Z."/>
        </authorList>
    </citation>
    <scope>NUCLEOTIDE SEQUENCE [LARGE SCALE GENOMIC DNA]</scope>
    <source>
        <strain evidence="2 5">IAM 12662</strain>
    </source>
</reference>
<dbReference type="GeneID" id="93665558"/>
<evidence type="ECO:0000313" key="2">
    <source>
        <dbReference type="EMBL" id="MBE0384466.1"/>
    </source>
</evidence>
<evidence type="ECO:0000256" key="1">
    <source>
        <dbReference type="SAM" id="SignalP"/>
    </source>
</evidence>
<feature type="chain" id="PRO_5014403903" description="Lipoprotein" evidence="1">
    <location>
        <begin position="23"/>
        <end position="83"/>
    </location>
</feature>
<evidence type="ECO:0000313" key="5">
    <source>
        <dbReference type="Proteomes" id="UP000615003"/>
    </source>
</evidence>
<evidence type="ECO:0000313" key="3">
    <source>
        <dbReference type="EMBL" id="SOU42849.1"/>
    </source>
</evidence>
<dbReference type="PROSITE" id="PS51257">
    <property type="entry name" value="PROKAR_LIPOPROTEIN"/>
    <property type="match status" value="1"/>
</dbReference>
<keyword evidence="5" id="KW-1185">Reference proteome</keyword>
<name>A0A2K4XEU8_PSEVC</name>
<organism evidence="3 4">
    <name type="scientific">Pseudoalteromonas carrageenovora IAM 12662</name>
    <dbReference type="NCBI Taxonomy" id="1314868"/>
    <lineage>
        <taxon>Bacteria</taxon>
        <taxon>Pseudomonadati</taxon>
        <taxon>Pseudomonadota</taxon>
        <taxon>Gammaproteobacteria</taxon>
        <taxon>Alteromonadales</taxon>
        <taxon>Pseudoalteromonadaceae</taxon>
        <taxon>Pseudoalteromonas</taxon>
    </lineage>
</organism>
<dbReference type="Proteomes" id="UP000238288">
    <property type="component" value="Chromosome PCAR9b"/>
</dbReference>
<sequence length="83" mass="9135">MNIKTFTTALLLCALLSACSTAPYSDRSLCIKEAEINEPNGSQTSSEVYNKCTSAQLKKNAKEDTFFDEVGVFFIDLFVLIAD</sequence>
<protein>
    <recommendedName>
        <fullName evidence="6">Lipoprotein</fullName>
    </recommendedName>
</protein>
<dbReference type="EMBL" id="LT965929">
    <property type="protein sequence ID" value="SOU42849.1"/>
    <property type="molecule type" value="Genomic_DNA"/>
</dbReference>
<keyword evidence="1" id="KW-0732">Signal</keyword>